<evidence type="ECO:0000259" key="5">
    <source>
        <dbReference type="Pfam" id="PF22780"/>
    </source>
</evidence>
<keyword evidence="2" id="KW-0285">Flavoprotein</keyword>
<dbReference type="Pfam" id="PF22780">
    <property type="entry name" value="HI0933_like_1st"/>
    <property type="match status" value="1"/>
</dbReference>
<dbReference type="EMBL" id="FOMJ01000007">
    <property type="protein sequence ID" value="SFD66279.1"/>
    <property type="molecule type" value="Genomic_DNA"/>
</dbReference>
<dbReference type="SUPFAM" id="SSF51905">
    <property type="entry name" value="FAD/NAD(P)-binding domain"/>
    <property type="match status" value="1"/>
</dbReference>
<feature type="domain" description="RsdA/BaiN/AoA(So)-like insert" evidence="5">
    <location>
        <begin position="192"/>
        <end position="341"/>
    </location>
</feature>
<proteinExistence type="predicted"/>
<dbReference type="NCBIfam" id="TIGR00275">
    <property type="entry name" value="aminoacetone oxidase family FAD-binding enzyme"/>
    <property type="match status" value="1"/>
</dbReference>
<dbReference type="AlphaFoldDB" id="A0A1I1U676"/>
<dbReference type="PANTHER" id="PTHR42887:SF2">
    <property type="entry name" value="OS12G0638800 PROTEIN"/>
    <property type="match status" value="1"/>
</dbReference>
<dbReference type="Pfam" id="PF03486">
    <property type="entry name" value="HI0933_like"/>
    <property type="match status" value="1"/>
</dbReference>
<dbReference type="PANTHER" id="PTHR42887">
    <property type="entry name" value="OS12G0638800 PROTEIN"/>
    <property type="match status" value="1"/>
</dbReference>
<sequence>MAGSGATFDVVVIGAGAAGLMAAATAGARGRRVLVIDHAERPGKKILMSGGGRCNFTNLESGPEHFLSDNPDFCRSALARYTPWEFLALVEGHGIPWVEKAAGQLFCRDSSRDIVTLLERENHAAGTTLWLETRVESVEAMEGGYRLATSAGPVTCESLIVATGGRSAPKMGATGFGYALAEQFGLQVLPTRPALVPFTLDEGLRRQLSELAGVSIPVEVAAGEAAFHEPMLITHRGLSGPAMLQVSGFWEPGEALTIDLLPGEAALDLLREWREDHPTRPLDRLLATRFPRRFARGLAALHGWTGPLQGYSNADLERAAATLAGWRLVPAGTEGWRTAEVTLGGVDTRALSSRTFEVQGQPGLYFIGEVLDVTGQLGGHNFQWAWASGIAAGRHA</sequence>
<dbReference type="Gene3D" id="2.40.30.10">
    <property type="entry name" value="Translation factors"/>
    <property type="match status" value="1"/>
</dbReference>
<dbReference type="RefSeq" id="WP_093428680.1">
    <property type="nucleotide sequence ID" value="NZ_FOMJ01000007.1"/>
</dbReference>
<reference evidence="6 7" key="1">
    <citation type="submission" date="2016-10" db="EMBL/GenBank/DDBJ databases">
        <authorList>
            <person name="de Groot N.N."/>
        </authorList>
    </citation>
    <scope>NUCLEOTIDE SEQUENCE [LARGE SCALE GENOMIC DNA]</scope>
    <source>
        <strain evidence="6 7">HL3</strain>
    </source>
</reference>
<dbReference type="OrthoDB" id="9773233at2"/>
<accession>A0A1I1U676</accession>
<dbReference type="STRING" id="1123397.SAMN05660831_02044"/>
<dbReference type="SUPFAM" id="SSF160996">
    <property type="entry name" value="HI0933 insert domain-like"/>
    <property type="match status" value="1"/>
</dbReference>
<dbReference type="InterPro" id="IPR023166">
    <property type="entry name" value="BaiN-like_dom_sf"/>
</dbReference>
<dbReference type="Proteomes" id="UP000198611">
    <property type="component" value="Unassembled WGS sequence"/>
</dbReference>
<evidence type="ECO:0000256" key="2">
    <source>
        <dbReference type="ARBA" id="ARBA00022630"/>
    </source>
</evidence>
<evidence type="ECO:0000259" key="4">
    <source>
        <dbReference type="Pfam" id="PF03486"/>
    </source>
</evidence>
<keyword evidence="3" id="KW-0274">FAD</keyword>
<dbReference type="InterPro" id="IPR004792">
    <property type="entry name" value="BaiN-like"/>
</dbReference>
<evidence type="ECO:0000256" key="3">
    <source>
        <dbReference type="ARBA" id="ARBA00022827"/>
    </source>
</evidence>
<dbReference type="InterPro" id="IPR055178">
    <property type="entry name" value="RsdA/BaiN/AoA(So)-like_dom"/>
</dbReference>
<comment type="cofactor">
    <cofactor evidence="1">
        <name>FAD</name>
        <dbReference type="ChEBI" id="CHEBI:57692"/>
    </cofactor>
</comment>
<dbReference type="InterPro" id="IPR057661">
    <property type="entry name" value="RsdA/BaiN/AoA(So)_Rossmann"/>
</dbReference>
<dbReference type="InterPro" id="IPR036188">
    <property type="entry name" value="FAD/NAD-bd_sf"/>
</dbReference>
<evidence type="ECO:0000313" key="6">
    <source>
        <dbReference type="EMBL" id="SFD66279.1"/>
    </source>
</evidence>
<evidence type="ECO:0000313" key="7">
    <source>
        <dbReference type="Proteomes" id="UP000198611"/>
    </source>
</evidence>
<dbReference type="Gene3D" id="1.10.8.260">
    <property type="entry name" value="HI0933 insert domain-like"/>
    <property type="match status" value="1"/>
</dbReference>
<evidence type="ECO:0008006" key="8">
    <source>
        <dbReference type="Google" id="ProtNLM"/>
    </source>
</evidence>
<keyword evidence="7" id="KW-1185">Reference proteome</keyword>
<feature type="domain" description="RsdA/BaiN/AoA(So)-like Rossmann fold-like" evidence="4">
    <location>
        <begin position="9"/>
        <end position="394"/>
    </location>
</feature>
<protein>
    <recommendedName>
        <fullName evidence="8">Flavoprotein, HI0933 family</fullName>
    </recommendedName>
</protein>
<evidence type="ECO:0000256" key="1">
    <source>
        <dbReference type="ARBA" id="ARBA00001974"/>
    </source>
</evidence>
<name>A0A1I1U676_9GAMM</name>
<dbReference type="Gene3D" id="3.50.50.60">
    <property type="entry name" value="FAD/NAD(P)-binding domain"/>
    <property type="match status" value="1"/>
</dbReference>
<organism evidence="6 7">
    <name type="scientific">Thiohalospira halophila DSM 15071</name>
    <dbReference type="NCBI Taxonomy" id="1123397"/>
    <lineage>
        <taxon>Bacteria</taxon>
        <taxon>Pseudomonadati</taxon>
        <taxon>Pseudomonadota</taxon>
        <taxon>Gammaproteobacteria</taxon>
        <taxon>Thiohalospirales</taxon>
        <taxon>Thiohalospiraceae</taxon>
        <taxon>Thiohalospira</taxon>
    </lineage>
</organism>
<dbReference type="PRINTS" id="PR00368">
    <property type="entry name" value="FADPNR"/>
</dbReference>
<gene>
    <name evidence="6" type="ORF">SAMN05660831_02044</name>
</gene>
<dbReference type="PRINTS" id="PR00411">
    <property type="entry name" value="PNDRDTASEI"/>
</dbReference>